<dbReference type="GO" id="GO:0003842">
    <property type="term" value="F:L-glutamate gamma-semialdehyde dehydrogenase activity"/>
    <property type="evidence" value="ECO:0007669"/>
    <property type="project" value="UniProtKB-EC"/>
</dbReference>
<dbReference type="SUPFAM" id="SSF53720">
    <property type="entry name" value="ALDH-like"/>
    <property type="match status" value="1"/>
</dbReference>
<evidence type="ECO:0000256" key="8">
    <source>
        <dbReference type="ARBA" id="ARBA00048142"/>
    </source>
</evidence>
<evidence type="ECO:0000256" key="4">
    <source>
        <dbReference type="ARBA" id="ARBA00023002"/>
    </source>
</evidence>
<dbReference type="InterPro" id="IPR015590">
    <property type="entry name" value="Aldehyde_DH_dom"/>
</dbReference>
<dbReference type="InterPro" id="IPR016163">
    <property type="entry name" value="Ald_DH_C"/>
</dbReference>
<name>A0A8J7Q1P3_9BACT</name>
<dbReference type="EMBL" id="JAFREP010000001">
    <property type="protein sequence ID" value="MBO1316842.1"/>
    <property type="molecule type" value="Genomic_DNA"/>
</dbReference>
<feature type="domain" description="Aldehyde dehydrogenase" evidence="9">
    <location>
        <begin position="58"/>
        <end position="524"/>
    </location>
</feature>
<dbReference type="UniPathway" id="UPA00261">
    <property type="reaction ID" value="UER00374"/>
</dbReference>
<keyword evidence="5" id="KW-0520">NAD</keyword>
<dbReference type="CDD" id="cd07123">
    <property type="entry name" value="ALDH_F4-17_P5CDH"/>
    <property type="match status" value="1"/>
</dbReference>
<evidence type="ECO:0000256" key="6">
    <source>
        <dbReference type="ARBA" id="ARBA00023062"/>
    </source>
</evidence>
<dbReference type="GO" id="GO:0004657">
    <property type="term" value="F:proline dehydrogenase activity"/>
    <property type="evidence" value="ECO:0007669"/>
    <property type="project" value="UniProtKB-ARBA"/>
</dbReference>
<protein>
    <recommendedName>
        <fullName evidence="7">L-glutamate gamma-semialdehyde dehydrogenase</fullName>
        <ecNumber evidence="3">1.2.1.88</ecNumber>
    </recommendedName>
    <alternativeName>
        <fullName evidence="7">L-glutamate gamma-semialdehyde dehydrogenase</fullName>
    </alternativeName>
</protein>
<dbReference type="InterPro" id="IPR016162">
    <property type="entry name" value="Ald_DH_N"/>
</dbReference>
<reference evidence="10" key="1">
    <citation type="submission" date="2021-03" db="EMBL/GenBank/DDBJ databases">
        <authorList>
            <person name="Wang G."/>
        </authorList>
    </citation>
    <scope>NUCLEOTIDE SEQUENCE</scope>
    <source>
        <strain evidence="10">KCTC 12899</strain>
    </source>
</reference>
<dbReference type="FunFam" id="3.40.605.10:FF:000006">
    <property type="entry name" value="1-pyrroline-5-carboxylate dehydrogenase"/>
    <property type="match status" value="1"/>
</dbReference>
<evidence type="ECO:0000259" key="9">
    <source>
        <dbReference type="Pfam" id="PF00171"/>
    </source>
</evidence>
<dbReference type="RefSeq" id="WP_207856079.1">
    <property type="nucleotide sequence ID" value="NZ_JAFREP010000001.1"/>
</dbReference>
<comment type="similarity">
    <text evidence="2">Belongs to the aldehyde dehydrogenase family.</text>
</comment>
<evidence type="ECO:0000256" key="7">
    <source>
        <dbReference type="ARBA" id="ARBA00032259"/>
    </source>
</evidence>
<dbReference type="FunFam" id="3.40.309.10:FF:000005">
    <property type="entry name" value="1-pyrroline-5-carboxylate dehydrogenase 1"/>
    <property type="match status" value="1"/>
</dbReference>
<dbReference type="InterPro" id="IPR016160">
    <property type="entry name" value="Ald_DH_CS_CYS"/>
</dbReference>
<dbReference type="Gene3D" id="3.40.605.10">
    <property type="entry name" value="Aldehyde Dehydrogenase, Chain A, domain 1"/>
    <property type="match status" value="1"/>
</dbReference>
<dbReference type="Proteomes" id="UP000664417">
    <property type="component" value="Unassembled WGS sequence"/>
</dbReference>
<sequence>MTNAFFKVPTPVNEPILDYAPGSPERDELQKTYAEMTAETIEIPLIIGGKEIKTGNLADCVMPHDHQKVIARYHQADASHVAQAIEAAAEAWKTWSEMPWQERAAVFIKAAELLAGPYRQILNASTMMSQGKTCFQAEIDAACELIDFLRFNVEYMTDIYKEQPMVSPAPTWNRSEHRALEGFVFAITPFNFTAICANLCASPAMMGNVVLWKPSDTAVYSGYHIMKLWHEAGLPAGVINFIPGPPQEIGAAALKHPDLAGIHFTGSTKTFQYLWKSVAENIENYKSYPRLVGETGGKDFVFAHESADVPSLAAALVRGAFEYSGQKCSAASRAYIPTNIWPEVKKRVGEMTAQITMGDVGDFSNFIGAVIDQRSFDKCAAFIAHAREAADAEIAFGGETAGDKGFFVQPTVIETTNPHYKSMCEEIFGPILTVYPYDPAKLDETLDLCDQTSPYALTGAIFGRDRGDLVMMADRLKHAAGNFYINDKPTGAVVGQQPFGGGRASGTNDKAGSKLNLLKWTSARSIKENFVPPTGFAYPHMLDS</sequence>
<accession>A0A8J7Q1P3</accession>
<dbReference type="PROSITE" id="PS00070">
    <property type="entry name" value="ALDEHYDE_DEHYDR_CYS"/>
    <property type="match status" value="1"/>
</dbReference>
<comment type="catalytic activity">
    <reaction evidence="8">
        <text>L-glutamate 5-semialdehyde + NAD(+) + H2O = L-glutamate + NADH + 2 H(+)</text>
        <dbReference type="Rhea" id="RHEA:30235"/>
        <dbReference type="ChEBI" id="CHEBI:15377"/>
        <dbReference type="ChEBI" id="CHEBI:15378"/>
        <dbReference type="ChEBI" id="CHEBI:29985"/>
        <dbReference type="ChEBI" id="CHEBI:57540"/>
        <dbReference type="ChEBI" id="CHEBI:57945"/>
        <dbReference type="ChEBI" id="CHEBI:58066"/>
        <dbReference type="EC" id="1.2.1.88"/>
    </reaction>
</comment>
<dbReference type="Gene3D" id="3.40.309.10">
    <property type="entry name" value="Aldehyde Dehydrogenase, Chain A, domain 2"/>
    <property type="match status" value="1"/>
</dbReference>
<dbReference type="GO" id="GO:0010133">
    <property type="term" value="P:L-proline catabolic process to L-glutamate"/>
    <property type="evidence" value="ECO:0007669"/>
    <property type="project" value="UniProtKB-UniPathway"/>
</dbReference>
<evidence type="ECO:0000256" key="3">
    <source>
        <dbReference type="ARBA" id="ARBA00012884"/>
    </source>
</evidence>
<dbReference type="NCBIfam" id="TIGR01236">
    <property type="entry name" value="D1pyr5carbox1"/>
    <property type="match status" value="1"/>
</dbReference>
<dbReference type="AlphaFoldDB" id="A0A8J7Q1P3"/>
<organism evidence="10 11">
    <name type="scientific">Acanthopleuribacter pedis</name>
    <dbReference type="NCBI Taxonomy" id="442870"/>
    <lineage>
        <taxon>Bacteria</taxon>
        <taxon>Pseudomonadati</taxon>
        <taxon>Acidobacteriota</taxon>
        <taxon>Holophagae</taxon>
        <taxon>Acanthopleuribacterales</taxon>
        <taxon>Acanthopleuribacteraceae</taxon>
        <taxon>Acanthopleuribacter</taxon>
    </lineage>
</organism>
<proteinExistence type="inferred from homology"/>
<evidence type="ECO:0000256" key="1">
    <source>
        <dbReference type="ARBA" id="ARBA00004786"/>
    </source>
</evidence>
<dbReference type="InterPro" id="IPR005931">
    <property type="entry name" value="P5CDH/ALDH4A1"/>
</dbReference>
<comment type="pathway">
    <text evidence="1">Amino-acid degradation; L-proline degradation into L-glutamate; L-glutamate from L-proline: step 2/2.</text>
</comment>
<evidence type="ECO:0000313" key="11">
    <source>
        <dbReference type="Proteomes" id="UP000664417"/>
    </source>
</evidence>
<evidence type="ECO:0000256" key="5">
    <source>
        <dbReference type="ARBA" id="ARBA00023027"/>
    </source>
</evidence>
<dbReference type="GO" id="GO:0009898">
    <property type="term" value="C:cytoplasmic side of plasma membrane"/>
    <property type="evidence" value="ECO:0007669"/>
    <property type="project" value="TreeGrafter"/>
</dbReference>
<keyword evidence="4 10" id="KW-0560">Oxidoreductase</keyword>
<dbReference type="InterPro" id="IPR050485">
    <property type="entry name" value="Proline_metab_enzyme"/>
</dbReference>
<dbReference type="PANTHER" id="PTHR42862:SF1">
    <property type="entry name" value="DELTA-1-PYRROLINE-5-CARBOXYLATE DEHYDROGENASE 2, ISOFORM A-RELATED"/>
    <property type="match status" value="1"/>
</dbReference>
<keyword evidence="11" id="KW-1185">Reference proteome</keyword>
<evidence type="ECO:0000256" key="2">
    <source>
        <dbReference type="ARBA" id="ARBA00009986"/>
    </source>
</evidence>
<dbReference type="Pfam" id="PF00171">
    <property type="entry name" value="Aldedh"/>
    <property type="match status" value="1"/>
</dbReference>
<evidence type="ECO:0000313" key="10">
    <source>
        <dbReference type="EMBL" id="MBO1316842.1"/>
    </source>
</evidence>
<dbReference type="InterPro" id="IPR016161">
    <property type="entry name" value="Ald_DH/histidinol_DH"/>
</dbReference>
<dbReference type="PANTHER" id="PTHR42862">
    <property type="entry name" value="DELTA-1-PYRROLINE-5-CARBOXYLATE DEHYDROGENASE 1, ISOFORM A-RELATED"/>
    <property type="match status" value="1"/>
</dbReference>
<dbReference type="EC" id="1.2.1.88" evidence="3"/>
<keyword evidence="6" id="KW-0642">Proline metabolism</keyword>
<gene>
    <name evidence="10" type="primary">pruA</name>
    <name evidence="10" type="ORF">J3U88_00115</name>
</gene>
<comment type="caution">
    <text evidence="10">The sequence shown here is derived from an EMBL/GenBank/DDBJ whole genome shotgun (WGS) entry which is preliminary data.</text>
</comment>